<evidence type="ECO:0000259" key="4">
    <source>
        <dbReference type="PROSITE" id="PS50932"/>
    </source>
</evidence>
<dbReference type="RefSeq" id="WP_271091008.1">
    <property type="nucleotide sequence ID" value="NZ_JAPJZH010000011.1"/>
</dbReference>
<gene>
    <name evidence="5" type="ORF">OOZ53_17705</name>
</gene>
<dbReference type="PROSITE" id="PS50932">
    <property type="entry name" value="HTH_LACI_2"/>
    <property type="match status" value="1"/>
</dbReference>
<dbReference type="PANTHER" id="PTHR30146:SF109">
    <property type="entry name" value="HTH-TYPE TRANSCRIPTIONAL REGULATOR GALS"/>
    <property type="match status" value="1"/>
</dbReference>
<dbReference type="InterPro" id="IPR000843">
    <property type="entry name" value="HTH_LacI"/>
</dbReference>
<dbReference type="InterPro" id="IPR028082">
    <property type="entry name" value="Peripla_BP_I"/>
</dbReference>
<evidence type="ECO:0000256" key="2">
    <source>
        <dbReference type="ARBA" id="ARBA00023125"/>
    </source>
</evidence>
<dbReference type="CDD" id="cd01392">
    <property type="entry name" value="HTH_LacI"/>
    <property type="match status" value="1"/>
</dbReference>
<keyword evidence="3" id="KW-0804">Transcription</keyword>
<dbReference type="InterPro" id="IPR010982">
    <property type="entry name" value="Lambda_DNA-bd_dom_sf"/>
</dbReference>
<dbReference type="Pfam" id="PF13377">
    <property type="entry name" value="Peripla_BP_3"/>
    <property type="match status" value="1"/>
</dbReference>
<keyword evidence="6" id="KW-1185">Reference proteome</keyword>
<evidence type="ECO:0000256" key="3">
    <source>
        <dbReference type="ARBA" id="ARBA00023163"/>
    </source>
</evidence>
<dbReference type="Gene3D" id="3.40.50.2300">
    <property type="match status" value="2"/>
</dbReference>
<evidence type="ECO:0000313" key="6">
    <source>
        <dbReference type="Proteomes" id="UP001148313"/>
    </source>
</evidence>
<sequence>MNREVQQISRARQTSKRPTLKTVAEAAGLAVTTVSRALSDDPKIALDTRRRVAEIAERIGYVPDRAAQRLRTGKTRVISLILDPHDELLVFGNSLIGGLTRAIRGTSYHLTITPAFEDDPKAPIDHIVKNNLADGVVISRTSPFDQRVRFLIENDFHFVSHGRTEFSHSHSFVDFDNEEFAYLAATRLAEKGCRKICMIKPPDRFTFSQHMQYGLMRAVRKMGLDYVIPEEVSLISPMDEINAWASGLATRDDAPDGFVCPGEASYLAVMSAFRSAGKLRGDAYEVVVKSSSQILSQIDPTIDRIFEDIEEAGYLMGRQLLQLLAGADRPGQTIQRPVADFYHS</sequence>
<dbReference type="PANTHER" id="PTHR30146">
    <property type="entry name" value="LACI-RELATED TRANSCRIPTIONAL REPRESSOR"/>
    <property type="match status" value="1"/>
</dbReference>
<evidence type="ECO:0000256" key="1">
    <source>
        <dbReference type="ARBA" id="ARBA00023015"/>
    </source>
</evidence>
<organism evidence="5 6">
    <name type="scientific">Hoeflea poritis</name>
    <dbReference type="NCBI Taxonomy" id="2993659"/>
    <lineage>
        <taxon>Bacteria</taxon>
        <taxon>Pseudomonadati</taxon>
        <taxon>Pseudomonadota</taxon>
        <taxon>Alphaproteobacteria</taxon>
        <taxon>Hyphomicrobiales</taxon>
        <taxon>Rhizobiaceae</taxon>
        <taxon>Hoeflea</taxon>
    </lineage>
</organism>
<keyword evidence="2" id="KW-0238">DNA-binding</keyword>
<keyword evidence="1" id="KW-0805">Transcription regulation</keyword>
<protein>
    <submittedName>
        <fullName evidence="5">LacI family transcriptional regulator</fullName>
    </submittedName>
</protein>
<dbReference type="SMART" id="SM00354">
    <property type="entry name" value="HTH_LACI"/>
    <property type="match status" value="1"/>
</dbReference>
<dbReference type="SUPFAM" id="SSF53822">
    <property type="entry name" value="Periplasmic binding protein-like I"/>
    <property type="match status" value="1"/>
</dbReference>
<name>A0ABT4VSN2_9HYPH</name>
<dbReference type="CDD" id="cd20009">
    <property type="entry name" value="PBP1_RafR-like"/>
    <property type="match status" value="1"/>
</dbReference>
<dbReference type="Gene3D" id="1.10.260.40">
    <property type="entry name" value="lambda repressor-like DNA-binding domains"/>
    <property type="match status" value="1"/>
</dbReference>
<reference evidence="5" key="1">
    <citation type="submission" date="2022-11" db="EMBL/GenBank/DDBJ databases">
        <title>Hoeflea poritis sp. nov., isolated from scleractinian coral Porites lutea.</title>
        <authorList>
            <person name="Zhang G."/>
            <person name="Wei Q."/>
            <person name="Cai L."/>
        </authorList>
    </citation>
    <scope>NUCLEOTIDE SEQUENCE</scope>
    <source>
        <strain evidence="5">E7-10</strain>
    </source>
</reference>
<dbReference type="EMBL" id="JAPJZH010000011">
    <property type="protein sequence ID" value="MDA4847200.1"/>
    <property type="molecule type" value="Genomic_DNA"/>
</dbReference>
<evidence type="ECO:0000313" key="5">
    <source>
        <dbReference type="EMBL" id="MDA4847200.1"/>
    </source>
</evidence>
<dbReference type="InterPro" id="IPR046335">
    <property type="entry name" value="LacI/GalR-like_sensor"/>
</dbReference>
<comment type="caution">
    <text evidence="5">The sequence shown here is derived from an EMBL/GenBank/DDBJ whole genome shotgun (WGS) entry which is preliminary data.</text>
</comment>
<dbReference type="SUPFAM" id="SSF47413">
    <property type="entry name" value="lambda repressor-like DNA-binding domains"/>
    <property type="match status" value="1"/>
</dbReference>
<accession>A0ABT4VSN2</accession>
<feature type="domain" description="HTH lacI-type" evidence="4">
    <location>
        <begin position="18"/>
        <end position="72"/>
    </location>
</feature>
<dbReference type="Proteomes" id="UP001148313">
    <property type="component" value="Unassembled WGS sequence"/>
</dbReference>
<proteinExistence type="predicted"/>
<dbReference type="Pfam" id="PF00356">
    <property type="entry name" value="LacI"/>
    <property type="match status" value="1"/>
</dbReference>